<proteinExistence type="predicted"/>
<dbReference type="Gene3D" id="2.60.40.10">
    <property type="entry name" value="Immunoglobulins"/>
    <property type="match status" value="1"/>
</dbReference>
<dbReference type="GO" id="GO:0055013">
    <property type="term" value="P:cardiac muscle cell development"/>
    <property type="evidence" value="ECO:0007669"/>
    <property type="project" value="UniProtKB-ARBA"/>
</dbReference>
<dbReference type="AlphaFoldDB" id="A0AAY5L6M6"/>
<reference evidence="3" key="2">
    <citation type="submission" date="2025-08" db="UniProtKB">
        <authorList>
            <consortium name="Ensembl"/>
        </authorList>
    </citation>
    <scope>IDENTIFICATION</scope>
</reference>
<reference evidence="3" key="3">
    <citation type="submission" date="2025-09" db="UniProtKB">
        <authorList>
            <consortium name="Ensembl"/>
        </authorList>
    </citation>
    <scope>IDENTIFICATION</scope>
</reference>
<evidence type="ECO:0000313" key="4">
    <source>
        <dbReference type="Proteomes" id="UP000265140"/>
    </source>
</evidence>
<feature type="domain" description="Ig-like" evidence="2">
    <location>
        <begin position="39"/>
        <end position="132"/>
    </location>
</feature>
<reference evidence="3 4" key="1">
    <citation type="submission" date="2020-02" db="EMBL/GenBank/DDBJ databases">
        <title>Esox lucius (northern pike) genome, fEsoLuc1, primary haplotype.</title>
        <authorList>
            <person name="Myers G."/>
            <person name="Karagic N."/>
            <person name="Meyer A."/>
            <person name="Pippel M."/>
            <person name="Reichard M."/>
            <person name="Winkler S."/>
            <person name="Tracey A."/>
            <person name="Sims Y."/>
            <person name="Howe K."/>
            <person name="Rhie A."/>
            <person name="Formenti G."/>
            <person name="Durbin R."/>
            <person name="Fedrigo O."/>
            <person name="Jarvis E.D."/>
        </authorList>
    </citation>
    <scope>NUCLEOTIDE SEQUENCE [LARGE SCALE GENOMIC DNA]</scope>
</reference>
<dbReference type="SUPFAM" id="SSF48726">
    <property type="entry name" value="Immunoglobulin"/>
    <property type="match status" value="1"/>
</dbReference>
<evidence type="ECO:0000313" key="3">
    <source>
        <dbReference type="Ensembl" id="ENSELUP00000096804.1"/>
    </source>
</evidence>
<accession>A0AAY5L6M6</accession>
<dbReference type="PANTHER" id="PTHR47633">
    <property type="entry name" value="IMMUNOGLOBULIN"/>
    <property type="match status" value="1"/>
</dbReference>
<dbReference type="Ensembl" id="ENSELUT00000106937.1">
    <property type="protein sequence ID" value="ENSELUP00000096804.1"/>
    <property type="gene ID" value="ENSELUG00000038431.1"/>
</dbReference>
<evidence type="ECO:0000259" key="2">
    <source>
        <dbReference type="PROSITE" id="PS50835"/>
    </source>
</evidence>
<dbReference type="Pfam" id="PF07679">
    <property type="entry name" value="I-set"/>
    <property type="match status" value="1"/>
</dbReference>
<dbReference type="Proteomes" id="UP000265140">
    <property type="component" value="Chromosome 16"/>
</dbReference>
<dbReference type="GO" id="GO:0003007">
    <property type="term" value="P:heart morphogenesis"/>
    <property type="evidence" value="ECO:0007669"/>
    <property type="project" value="UniProtKB-ARBA"/>
</dbReference>
<evidence type="ECO:0000256" key="1">
    <source>
        <dbReference type="ARBA" id="ARBA00023319"/>
    </source>
</evidence>
<protein>
    <recommendedName>
        <fullName evidence="2">Ig-like domain-containing protein</fullName>
    </recommendedName>
</protein>
<dbReference type="PANTHER" id="PTHR47633:SF4">
    <property type="entry name" value="MYOPALLADIN ISOFORM X1"/>
    <property type="match status" value="1"/>
</dbReference>
<keyword evidence="1" id="KW-0393">Immunoglobulin domain</keyword>
<organism evidence="3 4">
    <name type="scientific">Esox lucius</name>
    <name type="common">Northern pike</name>
    <dbReference type="NCBI Taxonomy" id="8010"/>
    <lineage>
        <taxon>Eukaryota</taxon>
        <taxon>Metazoa</taxon>
        <taxon>Chordata</taxon>
        <taxon>Craniata</taxon>
        <taxon>Vertebrata</taxon>
        <taxon>Euteleostomi</taxon>
        <taxon>Actinopterygii</taxon>
        <taxon>Neopterygii</taxon>
        <taxon>Teleostei</taxon>
        <taxon>Protacanthopterygii</taxon>
        <taxon>Esociformes</taxon>
        <taxon>Esocidae</taxon>
        <taxon>Esox</taxon>
    </lineage>
</organism>
<name>A0AAY5L6M6_ESOLU</name>
<sequence length="190" mass="20680">MLSLVICTLGKNIEYINSIYTTLIGWSTAVVANFSPGVPQTVHILIVALAKVRSGEKAQFNCSFDGQPFTEIVWDHNGKTLTDTERSVSYSLKHKGPLCCLNVKNIGPKQGGVYTCKIVNSAGDAECSTVMKGWQLHALDLTTSRHSWPLLAVLVNSTLHTAPNHSPFVSSLHVTLLPHCPLAKEKEAIE</sequence>
<dbReference type="PROSITE" id="PS50835">
    <property type="entry name" value="IG_LIKE"/>
    <property type="match status" value="1"/>
</dbReference>
<dbReference type="InterPro" id="IPR013098">
    <property type="entry name" value="Ig_I-set"/>
</dbReference>
<dbReference type="FunFam" id="2.60.40.10:FF:000107">
    <property type="entry name" value="Myosin, light chain kinase a"/>
    <property type="match status" value="1"/>
</dbReference>
<dbReference type="InterPro" id="IPR013783">
    <property type="entry name" value="Ig-like_fold"/>
</dbReference>
<dbReference type="InterPro" id="IPR007110">
    <property type="entry name" value="Ig-like_dom"/>
</dbReference>
<dbReference type="InterPro" id="IPR036179">
    <property type="entry name" value="Ig-like_dom_sf"/>
</dbReference>
<keyword evidence="4" id="KW-1185">Reference proteome</keyword>
<dbReference type="GeneTree" id="ENSGT00940000178048"/>